<feature type="domain" description="Aminopeptidase N-like N-terminal" evidence="28">
    <location>
        <begin position="173"/>
        <end position="357"/>
    </location>
</feature>
<dbReference type="InterPro" id="IPR050344">
    <property type="entry name" value="Peptidase_M1_aminopeptidases"/>
</dbReference>
<comment type="caution">
    <text evidence="29">The sequence shown here is derived from an EMBL/GenBank/DDBJ whole genome shotgun (WGS) entry which is preliminary data.</text>
</comment>
<keyword evidence="8 23" id="KW-0479">Metal-binding</keyword>
<dbReference type="Gene3D" id="2.60.40.1730">
    <property type="entry name" value="tricorn interacting facor f3 domain"/>
    <property type="match status" value="1"/>
</dbReference>
<evidence type="ECO:0000256" key="23">
    <source>
        <dbReference type="PIRSR" id="PIRSR634016-3"/>
    </source>
</evidence>
<feature type="active site" description="Proton acceptor" evidence="22">
    <location>
        <position position="464"/>
    </location>
</feature>
<dbReference type="GO" id="GO:0043171">
    <property type="term" value="P:peptide catabolic process"/>
    <property type="evidence" value="ECO:0007669"/>
    <property type="project" value="TreeGrafter"/>
</dbReference>
<keyword evidence="16" id="KW-0325">Glycoprotein</keyword>
<evidence type="ECO:0000259" key="27">
    <source>
        <dbReference type="Pfam" id="PF11838"/>
    </source>
</evidence>
<evidence type="ECO:0000259" key="28">
    <source>
        <dbReference type="Pfam" id="PF17900"/>
    </source>
</evidence>
<proteinExistence type="inferred from homology"/>
<dbReference type="Proteomes" id="UP000812440">
    <property type="component" value="Chromosome 1"/>
</dbReference>
<dbReference type="FunFam" id="1.10.390.10:FF:000010">
    <property type="entry name" value="Leucyl-cystinyl aminopeptidase"/>
    <property type="match status" value="1"/>
</dbReference>
<dbReference type="InterPro" id="IPR024571">
    <property type="entry name" value="ERAP1-like_C_dom"/>
</dbReference>
<evidence type="ECO:0000313" key="29">
    <source>
        <dbReference type="EMBL" id="KAG8456355.1"/>
    </source>
</evidence>
<dbReference type="Gene3D" id="2.60.40.1910">
    <property type="match status" value="1"/>
</dbReference>
<evidence type="ECO:0000256" key="21">
    <source>
        <dbReference type="ARBA" id="ARBA00080172"/>
    </source>
</evidence>
<dbReference type="OrthoDB" id="10031169at2759"/>
<dbReference type="Gene3D" id="1.25.50.20">
    <property type="match status" value="1"/>
</dbReference>
<evidence type="ECO:0000256" key="15">
    <source>
        <dbReference type="ARBA" id="ARBA00023136"/>
    </source>
</evidence>
<accession>A0A8T2KG07</accession>
<evidence type="ECO:0000256" key="14">
    <source>
        <dbReference type="ARBA" id="ARBA00023049"/>
    </source>
</evidence>
<evidence type="ECO:0000256" key="19">
    <source>
        <dbReference type="ARBA" id="ARBA00066490"/>
    </source>
</evidence>
<dbReference type="CDD" id="cd09601">
    <property type="entry name" value="M1_APN-Q_like"/>
    <property type="match status" value="1"/>
</dbReference>
<dbReference type="InterPro" id="IPR045357">
    <property type="entry name" value="Aminopeptidase_N-like_N"/>
</dbReference>
<evidence type="ECO:0000256" key="9">
    <source>
        <dbReference type="ARBA" id="ARBA00022801"/>
    </source>
</evidence>
<evidence type="ECO:0000256" key="12">
    <source>
        <dbReference type="ARBA" id="ARBA00022989"/>
    </source>
</evidence>
<dbReference type="Pfam" id="PF01433">
    <property type="entry name" value="Peptidase_M1"/>
    <property type="match status" value="1"/>
</dbReference>
<keyword evidence="15 25" id="KW-0472">Membrane</keyword>
<dbReference type="GO" id="GO:0031410">
    <property type="term" value="C:cytoplasmic vesicle"/>
    <property type="evidence" value="ECO:0007669"/>
    <property type="project" value="UniProtKB-ARBA"/>
</dbReference>
<evidence type="ECO:0000256" key="6">
    <source>
        <dbReference type="ARBA" id="ARBA00022670"/>
    </source>
</evidence>
<feature type="transmembrane region" description="Helical" evidence="25">
    <location>
        <begin position="111"/>
        <end position="131"/>
    </location>
</feature>
<name>A0A8T2KG07_9PIPI</name>
<evidence type="ECO:0000256" key="16">
    <source>
        <dbReference type="ARBA" id="ARBA00023180"/>
    </source>
</evidence>
<evidence type="ECO:0000256" key="18">
    <source>
        <dbReference type="ARBA" id="ARBA00062849"/>
    </source>
</evidence>
<feature type="site" description="Transition state stabilizer" evidence="24">
    <location>
        <position position="548"/>
    </location>
</feature>
<keyword evidence="3" id="KW-0031">Aminopeptidase</keyword>
<evidence type="ECO:0000256" key="20">
    <source>
        <dbReference type="ARBA" id="ARBA00071211"/>
    </source>
</evidence>
<evidence type="ECO:0000256" key="13">
    <source>
        <dbReference type="ARBA" id="ARBA00022990"/>
    </source>
</evidence>
<sequence length="1023" mass="116071">MEPTTSDRIQLPRNMIENSMFEEEPDVVDLAKEPTMNPLESDEIEYEPRSSRLLVRGLGEHELDEDEEDYESSAKLLGMSFMNRSSGLRNSAPNYRQVQDGLCPVPSARTVIVCVVVVVIAVSVVTVVYLLPKCTFTKEGCHEKKHAMELVYPIATNGQVFPWAKSRLPNSIKPVHYNITLHPNMTSMTFTGVVQVRLNITANSKNIILHSSGLQITNASVRVTGEYTMMGKVLEYPTYDEIAIILPNVLLKGRECLLTVEYSSNFSSTLYGFYKIDYNNEGNHSWSLAATQFEPLAARKAFPCFDEPALKSTFQIKIKRDKSMISLSNMPMTKTSPISTDLFIDEYSTSVRMSTYLVAFVVGDIRNISQMANDTLVSVYAVPEKMDQVHYALEAAVKLLEFYTTYYAINYPLKKLDLVAVPDFQAGAMENWGLITFRETALLYRENSSSLIDKQSLTAVIAHELAHQWFGNLVTMEWWNDLWLNEGFATYMEFFSVDSTFPDLNADSNFLKLRFMAFQKDSLSTSHALSTDVQSPEHIEEMFDDLSYIKGASILLMLKTYLSEDVFHHCIMQYLQTYQYGSTTSDALWDSMNLVTLKNPDVKGMMKTWTQKAGYPVVTILRKGQEVILSQKRFLRTTSPDSGKNASAVWHIPLSYKTGVCHDFEPDCIKIHLLKDITDRINLTSEAAWVKFNLNMTGYYLVDYGTEGWAALIHQLYQNHSVMDSIDRANLIHDIFMLSSVGKVPLEKAFDLIQYLVNENSSAPIIQALNELQHIQGILMKLGLDELSGHVVDHGLSLLNGAILKQQWEDGGTVAERELRSTLLDFACSNGLKFCIDNATELFNNWRLNGTRIPCDLMKVVFKIGAKTAEGWGYLWTKYAMSVYEAEKHKILEALASTDNAKKLLWLMQASLKGDSIRFQDLPAVIGFISRGTPGYLLAWNFVKQNWDTIIQRFMPGSFPIQSIITKTTHQFASEVYLNEVIAFFNSTKWKSSDMWSVKEAVETIKLNIHWIDKNLDALKKWL</sequence>
<dbReference type="AlphaFoldDB" id="A0A8T2KG07"/>
<gene>
    <name evidence="29" type="ORF">GDO86_002220</name>
</gene>
<dbReference type="SUPFAM" id="SSF63737">
    <property type="entry name" value="Leukotriene A4 hydrolase N-terminal domain"/>
    <property type="match status" value="1"/>
</dbReference>
<evidence type="ECO:0000256" key="7">
    <source>
        <dbReference type="ARBA" id="ARBA00022692"/>
    </source>
</evidence>
<evidence type="ECO:0000256" key="2">
    <source>
        <dbReference type="ARBA" id="ARBA00010136"/>
    </source>
</evidence>
<keyword evidence="14" id="KW-0482">Metalloprotease</keyword>
<keyword evidence="10 23" id="KW-0862">Zinc</keyword>
<keyword evidence="30" id="KW-1185">Reference proteome</keyword>
<evidence type="ECO:0000256" key="5">
    <source>
        <dbReference type="ARBA" id="ARBA00022553"/>
    </source>
</evidence>
<evidence type="ECO:0000256" key="1">
    <source>
        <dbReference type="ARBA" id="ARBA00004401"/>
    </source>
</evidence>
<dbReference type="Pfam" id="PF17900">
    <property type="entry name" value="Peptidase_M1_N"/>
    <property type="match status" value="1"/>
</dbReference>
<comment type="catalytic activity">
    <reaction evidence="17">
        <text>Release of an N-terminal amino acid, Cys-|-Xaa-, in which the half-cystine residue is involved in a disulfide loop, notably in oxytocin or vasopressin. Hydrolysis rates on a range of aminoacyl arylamides exceed that for the cystinyl derivative, however.</text>
        <dbReference type="EC" id="3.4.11.3"/>
    </reaction>
</comment>
<protein>
    <recommendedName>
        <fullName evidence="20">Leucyl-cystinyl aminopeptidase</fullName>
        <ecNumber evidence="19">3.4.11.3</ecNumber>
    </recommendedName>
    <alternativeName>
        <fullName evidence="21">Oxytocinase</fullName>
    </alternativeName>
</protein>
<reference evidence="29" key="1">
    <citation type="thesis" date="2020" institute="ProQuest LLC" country="789 East Eisenhower Parkway, Ann Arbor, MI, USA">
        <title>Comparative Genomics and Chromosome Evolution.</title>
        <authorList>
            <person name="Mudd A.B."/>
        </authorList>
    </citation>
    <scope>NUCLEOTIDE SEQUENCE</scope>
    <source>
        <strain evidence="29">Female2</strain>
        <tissue evidence="29">Blood</tissue>
    </source>
</reference>
<dbReference type="GO" id="GO:0008217">
    <property type="term" value="P:regulation of blood pressure"/>
    <property type="evidence" value="ECO:0007669"/>
    <property type="project" value="TreeGrafter"/>
</dbReference>
<keyword evidence="13" id="KW-0007">Acetylation</keyword>
<dbReference type="GO" id="GO:0008270">
    <property type="term" value="F:zinc ion binding"/>
    <property type="evidence" value="ECO:0007669"/>
    <property type="project" value="InterPro"/>
</dbReference>
<feature type="binding site" evidence="23">
    <location>
        <position position="486"/>
    </location>
    <ligand>
        <name>Zn(2+)</name>
        <dbReference type="ChEBI" id="CHEBI:29105"/>
        <note>catalytic</note>
    </ligand>
</feature>
<dbReference type="FunFam" id="2.60.40.1730:FF:000001">
    <property type="entry name" value="Leucyl-cystinyl aminopeptidase"/>
    <property type="match status" value="1"/>
</dbReference>
<keyword evidence="6" id="KW-0645">Protease</keyword>
<keyword evidence="9" id="KW-0378">Hydrolase</keyword>
<dbReference type="FunFam" id="2.60.40.1910:FF:000001">
    <property type="entry name" value="Leucyl-cystinyl aminopeptidase"/>
    <property type="match status" value="1"/>
</dbReference>
<evidence type="ECO:0000259" key="26">
    <source>
        <dbReference type="Pfam" id="PF01433"/>
    </source>
</evidence>
<dbReference type="PRINTS" id="PR00756">
    <property type="entry name" value="ALADIPTASE"/>
</dbReference>
<evidence type="ECO:0000256" key="25">
    <source>
        <dbReference type="SAM" id="Phobius"/>
    </source>
</evidence>
<dbReference type="GO" id="GO:0042277">
    <property type="term" value="F:peptide binding"/>
    <property type="evidence" value="ECO:0007669"/>
    <property type="project" value="TreeGrafter"/>
</dbReference>
<dbReference type="SUPFAM" id="SSF55486">
    <property type="entry name" value="Metalloproteases ('zincins'), catalytic domain"/>
    <property type="match status" value="1"/>
</dbReference>
<feature type="domain" description="Peptidase M1 membrane alanine aminopeptidase" evidence="26">
    <location>
        <begin position="391"/>
        <end position="609"/>
    </location>
</feature>
<keyword evidence="7 25" id="KW-0812">Transmembrane</keyword>
<dbReference type="GO" id="GO:0006508">
    <property type="term" value="P:proteolysis"/>
    <property type="evidence" value="ECO:0007669"/>
    <property type="project" value="UniProtKB-KW"/>
</dbReference>
<evidence type="ECO:0000256" key="11">
    <source>
        <dbReference type="ARBA" id="ARBA00022968"/>
    </source>
</evidence>
<keyword evidence="12 25" id="KW-1133">Transmembrane helix</keyword>
<evidence type="ECO:0000256" key="4">
    <source>
        <dbReference type="ARBA" id="ARBA00022475"/>
    </source>
</evidence>
<dbReference type="EMBL" id="JAACNH010000001">
    <property type="protein sequence ID" value="KAG8456355.1"/>
    <property type="molecule type" value="Genomic_DNA"/>
</dbReference>
<comment type="subcellular location">
    <subcellularLocation>
        <location evidence="1">Cell membrane</location>
        <topology evidence="1">Single-pass type II membrane protein</topology>
    </subcellularLocation>
</comment>
<evidence type="ECO:0000256" key="8">
    <source>
        <dbReference type="ARBA" id="ARBA00022723"/>
    </source>
</evidence>
<feature type="binding site" evidence="23">
    <location>
        <position position="463"/>
    </location>
    <ligand>
        <name>Zn(2+)</name>
        <dbReference type="ChEBI" id="CHEBI:29105"/>
        <note>catalytic</note>
    </ligand>
</feature>
<evidence type="ECO:0000256" key="22">
    <source>
        <dbReference type="PIRSR" id="PIRSR634016-1"/>
    </source>
</evidence>
<evidence type="ECO:0000256" key="10">
    <source>
        <dbReference type="ARBA" id="ARBA00022833"/>
    </source>
</evidence>
<evidence type="ECO:0000256" key="3">
    <source>
        <dbReference type="ARBA" id="ARBA00022438"/>
    </source>
</evidence>
<keyword evidence="11" id="KW-0735">Signal-anchor</keyword>
<feature type="binding site" evidence="23">
    <location>
        <position position="467"/>
    </location>
    <ligand>
        <name>Zn(2+)</name>
        <dbReference type="ChEBI" id="CHEBI:29105"/>
        <note>catalytic</note>
    </ligand>
</feature>
<dbReference type="FunFam" id="1.25.50.20:FF:000003">
    <property type="entry name" value="Leucyl-cystinyl aminopeptidase"/>
    <property type="match status" value="1"/>
</dbReference>
<dbReference type="GO" id="GO:0005615">
    <property type="term" value="C:extracellular space"/>
    <property type="evidence" value="ECO:0007669"/>
    <property type="project" value="TreeGrafter"/>
</dbReference>
<keyword evidence="5" id="KW-0597">Phosphoprotein</keyword>
<feature type="domain" description="ERAP1-like C-terminal" evidence="27">
    <location>
        <begin position="689"/>
        <end position="1006"/>
    </location>
</feature>
<dbReference type="InterPro" id="IPR042097">
    <property type="entry name" value="Aminopeptidase_N-like_N_sf"/>
</dbReference>
<dbReference type="InterPro" id="IPR001930">
    <property type="entry name" value="Peptidase_M1"/>
</dbReference>
<evidence type="ECO:0000313" key="30">
    <source>
        <dbReference type="Proteomes" id="UP000812440"/>
    </source>
</evidence>
<comment type="similarity">
    <text evidence="2">Belongs to the peptidase M1 family.</text>
</comment>
<keyword evidence="4" id="KW-1003">Cell membrane</keyword>
<dbReference type="GO" id="GO:0070006">
    <property type="term" value="F:metalloaminopeptidase activity"/>
    <property type="evidence" value="ECO:0007669"/>
    <property type="project" value="TreeGrafter"/>
</dbReference>
<organism evidence="29 30">
    <name type="scientific">Hymenochirus boettgeri</name>
    <name type="common">Congo dwarf clawed frog</name>
    <dbReference type="NCBI Taxonomy" id="247094"/>
    <lineage>
        <taxon>Eukaryota</taxon>
        <taxon>Metazoa</taxon>
        <taxon>Chordata</taxon>
        <taxon>Craniata</taxon>
        <taxon>Vertebrata</taxon>
        <taxon>Euteleostomi</taxon>
        <taxon>Amphibia</taxon>
        <taxon>Batrachia</taxon>
        <taxon>Anura</taxon>
        <taxon>Pipoidea</taxon>
        <taxon>Pipidae</taxon>
        <taxon>Pipinae</taxon>
        <taxon>Hymenochirus</taxon>
    </lineage>
</organism>
<dbReference type="PANTHER" id="PTHR11533:SF42">
    <property type="entry name" value="LEUCYL-CYSTINYL AMINOPEPTIDASE"/>
    <property type="match status" value="1"/>
</dbReference>
<dbReference type="InterPro" id="IPR027268">
    <property type="entry name" value="Peptidase_M4/M1_CTD_sf"/>
</dbReference>
<comment type="subunit">
    <text evidence="18">Homodimer. Binds tankyrases 1 and 2.</text>
</comment>
<dbReference type="Pfam" id="PF11838">
    <property type="entry name" value="ERAP1_C"/>
    <property type="match status" value="1"/>
</dbReference>
<dbReference type="InterPro" id="IPR014782">
    <property type="entry name" value="Peptidase_M1_dom"/>
</dbReference>
<dbReference type="GO" id="GO:0005886">
    <property type="term" value="C:plasma membrane"/>
    <property type="evidence" value="ECO:0007669"/>
    <property type="project" value="UniProtKB-SubCell"/>
</dbReference>
<dbReference type="Gene3D" id="1.10.390.10">
    <property type="entry name" value="Neutral Protease Domain 2"/>
    <property type="match status" value="1"/>
</dbReference>
<dbReference type="EC" id="3.4.11.3" evidence="19"/>
<evidence type="ECO:0000256" key="17">
    <source>
        <dbReference type="ARBA" id="ARBA00052614"/>
    </source>
</evidence>
<evidence type="ECO:0000256" key="24">
    <source>
        <dbReference type="PIRSR" id="PIRSR634016-4"/>
    </source>
</evidence>
<dbReference type="InterPro" id="IPR034016">
    <property type="entry name" value="M1_APN-typ"/>
</dbReference>
<comment type="cofactor">
    <cofactor evidence="23">
        <name>Zn(2+)</name>
        <dbReference type="ChEBI" id="CHEBI:29105"/>
    </cofactor>
    <text evidence="23">Binds 1 zinc ion per subunit.</text>
</comment>
<dbReference type="PANTHER" id="PTHR11533">
    <property type="entry name" value="PROTEASE M1 ZINC METALLOPROTEASE"/>
    <property type="match status" value="1"/>
</dbReference>